<evidence type="ECO:0000256" key="3">
    <source>
        <dbReference type="ARBA" id="ARBA00022722"/>
    </source>
</evidence>
<evidence type="ECO:0000256" key="5">
    <source>
        <dbReference type="ARBA" id="ARBA00022801"/>
    </source>
</evidence>
<name>A0A8X7SWE0_9BASI</name>
<dbReference type="SUPFAM" id="SSF56672">
    <property type="entry name" value="DNA/RNA polymerases"/>
    <property type="match status" value="1"/>
</dbReference>
<comment type="caution">
    <text evidence="9">The sequence shown here is derived from an EMBL/GenBank/DDBJ whole genome shotgun (WGS) entry which is preliminary data.</text>
</comment>
<dbReference type="GO" id="GO:0004519">
    <property type="term" value="F:endonuclease activity"/>
    <property type="evidence" value="ECO:0007669"/>
    <property type="project" value="UniProtKB-KW"/>
</dbReference>
<feature type="region of interest" description="Disordered" evidence="7">
    <location>
        <begin position="55"/>
        <end position="120"/>
    </location>
</feature>
<gene>
    <name evidence="9" type="ORF">A4X06_0g5287</name>
</gene>
<dbReference type="InterPro" id="IPR041373">
    <property type="entry name" value="RT_RNaseH"/>
</dbReference>
<evidence type="ECO:0000313" key="9">
    <source>
        <dbReference type="EMBL" id="KAE8245970.1"/>
    </source>
</evidence>
<keyword evidence="4" id="KW-0255">Endonuclease</keyword>
<reference evidence="9" key="1">
    <citation type="submission" date="2016-04" db="EMBL/GenBank/DDBJ databases">
        <authorList>
            <person name="Nguyen H.D."/>
            <person name="Samba Siva P."/>
            <person name="Cullis J."/>
            <person name="Levesque C.A."/>
            <person name="Hambleton S."/>
        </authorList>
    </citation>
    <scope>NUCLEOTIDE SEQUENCE</scope>
    <source>
        <strain evidence="9">DAOMC 236426</strain>
    </source>
</reference>
<dbReference type="GO" id="GO:0016787">
    <property type="term" value="F:hydrolase activity"/>
    <property type="evidence" value="ECO:0007669"/>
    <property type="project" value="UniProtKB-KW"/>
</dbReference>
<proteinExistence type="predicted"/>
<dbReference type="InterPro" id="IPR043502">
    <property type="entry name" value="DNA/RNA_pol_sf"/>
</dbReference>
<evidence type="ECO:0000256" key="2">
    <source>
        <dbReference type="ARBA" id="ARBA00022695"/>
    </source>
</evidence>
<evidence type="ECO:0000256" key="1">
    <source>
        <dbReference type="ARBA" id="ARBA00022679"/>
    </source>
</evidence>
<sequence length="269" mass="29408">MKHWHLDAIDTATRTGCTNFNKTELLAALNSIRSKTMKVNTIKSGFRLTGSLDLLPRQTDPFADDRESPPSAIEVPSVVDALPPSPPSGLLPRSGEPLSTSSSSPPLPVVSPPPSPSVVAARRRLPPPALRDFQLGIVQHPAASELDNALRDPLGRPRRMVVDGREVLLVERPVAYLSRLTNPAEKKQVASELELSCLAWAFAKFAHLLEGAEVTIITDHEPMDKMLTSTANITYGPAISRCRAILMPHLPNFRFQYRPGSRHVNVDAL</sequence>
<keyword evidence="2" id="KW-0548">Nucleotidyltransferase</keyword>
<keyword evidence="3" id="KW-0540">Nuclease</keyword>
<dbReference type="AlphaFoldDB" id="A0A8X7SWE0"/>
<keyword evidence="10" id="KW-1185">Reference proteome</keyword>
<dbReference type="Pfam" id="PF17917">
    <property type="entry name" value="RT_RNaseH"/>
    <property type="match status" value="1"/>
</dbReference>
<accession>A0A8X7SWE0</accession>
<dbReference type="GO" id="GO:0003964">
    <property type="term" value="F:RNA-directed DNA polymerase activity"/>
    <property type="evidence" value="ECO:0007669"/>
    <property type="project" value="UniProtKB-KW"/>
</dbReference>
<evidence type="ECO:0000256" key="6">
    <source>
        <dbReference type="ARBA" id="ARBA00022918"/>
    </source>
</evidence>
<feature type="domain" description="Reverse transcriptase RNase H-like" evidence="8">
    <location>
        <begin position="171"/>
        <end position="231"/>
    </location>
</feature>
<keyword evidence="5" id="KW-0378">Hydrolase</keyword>
<evidence type="ECO:0000313" key="10">
    <source>
        <dbReference type="Proteomes" id="UP000077684"/>
    </source>
</evidence>
<dbReference type="Proteomes" id="UP000077684">
    <property type="component" value="Unassembled WGS sequence"/>
</dbReference>
<feature type="compositionally biased region" description="Low complexity" evidence="7">
    <location>
        <begin position="90"/>
        <end position="104"/>
    </location>
</feature>
<evidence type="ECO:0000256" key="4">
    <source>
        <dbReference type="ARBA" id="ARBA00022759"/>
    </source>
</evidence>
<keyword evidence="6" id="KW-0695">RNA-directed DNA polymerase</keyword>
<evidence type="ECO:0000259" key="8">
    <source>
        <dbReference type="Pfam" id="PF17917"/>
    </source>
</evidence>
<evidence type="ECO:0000256" key="7">
    <source>
        <dbReference type="SAM" id="MobiDB-lite"/>
    </source>
</evidence>
<feature type="compositionally biased region" description="Pro residues" evidence="7">
    <location>
        <begin position="105"/>
        <end position="116"/>
    </location>
</feature>
<dbReference type="EMBL" id="LWDE02000639">
    <property type="protein sequence ID" value="KAE8245970.1"/>
    <property type="molecule type" value="Genomic_DNA"/>
</dbReference>
<reference evidence="9" key="2">
    <citation type="journal article" date="2019" name="IMA Fungus">
        <title>Genome sequencing and comparison of five Tilletia species to identify candidate genes for the detection of regulated species infecting wheat.</title>
        <authorList>
            <person name="Nguyen H.D.T."/>
            <person name="Sultana T."/>
            <person name="Kesanakurti P."/>
            <person name="Hambleton S."/>
        </authorList>
    </citation>
    <scope>NUCLEOTIDE SEQUENCE</scope>
    <source>
        <strain evidence="9">DAOMC 236426</strain>
    </source>
</reference>
<organism evidence="9 10">
    <name type="scientific">Tilletia controversa</name>
    <name type="common">dwarf bunt fungus</name>
    <dbReference type="NCBI Taxonomy" id="13291"/>
    <lineage>
        <taxon>Eukaryota</taxon>
        <taxon>Fungi</taxon>
        <taxon>Dikarya</taxon>
        <taxon>Basidiomycota</taxon>
        <taxon>Ustilaginomycotina</taxon>
        <taxon>Exobasidiomycetes</taxon>
        <taxon>Tilletiales</taxon>
        <taxon>Tilletiaceae</taxon>
        <taxon>Tilletia</taxon>
    </lineage>
</organism>
<protein>
    <recommendedName>
        <fullName evidence="8">Reverse transcriptase RNase H-like domain-containing protein</fullName>
    </recommendedName>
</protein>
<keyword evidence="1" id="KW-0808">Transferase</keyword>